<organism evidence="3 4">
    <name type="scientific">Blastococcus colisei</name>
    <dbReference type="NCBI Taxonomy" id="1564162"/>
    <lineage>
        <taxon>Bacteria</taxon>
        <taxon>Bacillati</taxon>
        <taxon>Actinomycetota</taxon>
        <taxon>Actinomycetes</taxon>
        <taxon>Geodermatophilales</taxon>
        <taxon>Geodermatophilaceae</taxon>
        <taxon>Blastococcus</taxon>
    </lineage>
</organism>
<dbReference type="AlphaFoldDB" id="A0A543PHB1"/>
<dbReference type="EMBL" id="VFQE01000001">
    <property type="protein sequence ID" value="TQN43437.1"/>
    <property type="molecule type" value="Genomic_DNA"/>
</dbReference>
<feature type="signal peptide" evidence="2">
    <location>
        <begin position="1"/>
        <end position="28"/>
    </location>
</feature>
<name>A0A543PHB1_9ACTN</name>
<keyword evidence="2" id="KW-0732">Signal</keyword>
<dbReference type="RefSeq" id="WP_142025934.1">
    <property type="nucleotide sequence ID" value="NZ_VFQE01000001.1"/>
</dbReference>
<gene>
    <name evidence="3" type="ORF">FHU33_2882</name>
</gene>
<keyword evidence="4" id="KW-1185">Reference proteome</keyword>
<dbReference type="PROSITE" id="PS51257">
    <property type="entry name" value="PROKAR_LIPOPROTEIN"/>
    <property type="match status" value="1"/>
</dbReference>
<evidence type="ECO:0000256" key="2">
    <source>
        <dbReference type="SAM" id="SignalP"/>
    </source>
</evidence>
<evidence type="ECO:0000313" key="3">
    <source>
        <dbReference type="EMBL" id="TQN43437.1"/>
    </source>
</evidence>
<feature type="chain" id="PRO_5039101356" evidence="2">
    <location>
        <begin position="29"/>
        <end position="64"/>
    </location>
</feature>
<feature type="region of interest" description="Disordered" evidence="1">
    <location>
        <begin position="42"/>
        <end position="64"/>
    </location>
</feature>
<evidence type="ECO:0000313" key="4">
    <source>
        <dbReference type="Proteomes" id="UP000319865"/>
    </source>
</evidence>
<dbReference type="Proteomes" id="UP000319865">
    <property type="component" value="Unassembled WGS sequence"/>
</dbReference>
<reference evidence="3 4" key="1">
    <citation type="submission" date="2019-06" db="EMBL/GenBank/DDBJ databases">
        <title>Sequencing the genomes of 1000 actinobacteria strains.</title>
        <authorList>
            <person name="Klenk H.-P."/>
        </authorList>
    </citation>
    <scope>NUCLEOTIDE SEQUENCE [LARGE SCALE GENOMIC DNA]</scope>
    <source>
        <strain evidence="3 4">DSM 46837</strain>
    </source>
</reference>
<sequence length="64" mass="6671">MPTSTRPRLLRSTAAAFAITAASLTTVACGSDVVDDGVEQNIEEGVEDAEQEVEDATDGEDEEG</sequence>
<evidence type="ECO:0000256" key="1">
    <source>
        <dbReference type="SAM" id="MobiDB-lite"/>
    </source>
</evidence>
<comment type="caution">
    <text evidence="3">The sequence shown here is derived from an EMBL/GenBank/DDBJ whole genome shotgun (WGS) entry which is preliminary data.</text>
</comment>
<accession>A0A543PHB1</accession>
<protein>
    <submittedName>
        <fullName evidence="3">Uncharacterized protein</fullName>
    </submittedName>
</protein>
<proteinExistence type="predicted"/>